<reference evidence="2 3" key="1">
    <citation type="submission" date="2019-07" db="EMBL/GenBank/DDBJ databases">
        <title>Complete genome of Crassaminicella thermophila SY095.</title>
        <authorList>
            <person name="Li X."/>
        </authorList>
    </citation>
    <scope>NUCLEOTIDE SEQUENCE [LARGE SCALE GENOMIC DNA]</scope>
    <source>
        <strain evidence="2 3">SY095</strain>
    </source>
</reference>
<keyword evidence="3" id="KW-1185">Reference proteome</keyword>
<dbReference type="PANTHER" id="PTHR43174">
    <property type="entry name" value="UDP-N-ACETYLGLUCOSAMINE 2-EPIMERASE"/>
    <property type="match status" value="1"/>
</dbReference>
<dbReference type="KEGG" id="crs:FQB35_02425"/>
<sequence length="395" mass="45176">MKSLGGMIYMSKKIGVVTTSRADYGLLYPIMKEIQVSKQLSLKIIATGMHLLPQYGYTINNIKSDFKDVDEIDMYLGNPEQYSLVKSIGVGFISFAEYLKYKKMDMIIILGDRSELIVPAYSAMLCGIPIAHIFGGDNIDKYVTYDNNIRHSITKIASIHFTAIREHSERIRKLGEEEWRIHQIGSPALDYIKKCNYITKEELQKKFKRIDFSKPYCVLTFHPVHTEVNDISTQIKNIIEAINTFNLQVIATYPNNDVGSKIIIDYLKKESNKNDKFVLTNSLLQEEYYSLLRYSRLMLGNSSSGVLESTSFRIPSINIGSRQRGRIKGDNVIDTDYSVNQIENAIEKSLNNKKFIKLCKNSINPYGDGNASKKLVEVLENIGDYNKLIYKRITY</sequence>
<accession>A0A5C0S9H5</accession>
<dbReference type="GO" id="GO:0004553">
    <property type="term" value="F:hydrolase activity, hydrolyzing O-glycosyl compounds"/>
    <property type="evidence" value="ECO:0007669"/>
    <property type="project" value="InterPro"/>
</dbReference>
<feature type="domain" description="UDP-N-acetylglucosamine 2-epimerase" evidence="1">
    <location>
        <begin position="32"/>
        <end position="380"/>
    </location>
</feature>
<proteinExistence type="predicted"/>
<gene>
    <name evidence="2" type="primary">neuC</name>
    <name evidence="2" type="ORF">FQB35_02425</name>
</gene>
<dbReference type="InterPro" id="IPR003331">
    <property type="entry name" value="UDP_GlcNAc_Epimerase_2_dom"/>
</dbReference>
<dbReference type="Pfam" id="PF02350">
    <property type="entry name" value="Epimerase_2"/>
    <property type="match status" value="1"/>
</dbReference>
<dbReference type="InterPro" id="IPR020004">
    <property type="entry name" value="UDP-GlcNAc_Epase"/>
</dbReference>
<protein>
    <submittedName>
        <fullName evidence="2">UDP-N-acetylglucosamine 2-epimerase (Hydrolyzing)</fullName>
        <ecNumber evidence="2">3.2.1.183</ecNumber>
    </submittedName>
</protein>
<dbReference type="PANTHER" id="PTHR43174:SF3">
    <property type="entry name" value="UDP-N-ACETYLGLUCOSAMINE 2-EPIMERASE"/>
    <property type="match status" value="1"/>
</dbReference>
<dbReference type="EC" id="3.2.1.183" evidence="2"/>
<evidence type="ECO:0000259" key="1">
    <source>
        <dbReference type="Pfam" id="PF02350"/>
    </source>
</evidence>
<dbReference type="SUPFAM" id="SSF53756">
    <property type="entry name" value="UDP-Glycosyltransferase/glycogen phosphorylase"/>
    <property type="match status" value="1"/>
</dbReference>
<evidence type="ECO:0000313" key="2">
    <source>
        <dbReference type="EMBL" id="QEK11315.1"/>
    </source>
</evidence>
<dbReference type="OrthoDB" id="9803238at2"/>
<dbReference type="InterPro" id="IPR029767">
    <property type="entry name" value="WecB-like"/>
</dbReference>
<dbReference type="Proteomes" id="UP000324646">
    <property type="component" value="Chromosome"/>
</dbReference>
<dbReference type="CDD" id="cd03786">
    <property type="entry name" value="GTB_UDP-GlcNAc_2-Epimerase"/>
    <property type="match status" value="1"/>
</dbReference>
<name>A0A5C0S9H5_CRATE</name>
<dbReference type="NCBIfam" id="TIGR03568">
    <property type="entry name" value="NeuC_NnaA"/>
    <property type="match status" value="1"/>
</dbReference>
<dbReference type="EMBL" id="CP042243">
    <property type="protein sequence ID" value="QEK11315.1"/>
    <property type="molecule type" value="Genomic_DNA"/>
</dbReference>
<keyword evidence="2" id="KW-0378">Hydrolase</keyword>
<keyword evidence="2" id="KW-0326">Glycosidase</keyword>
<dbReference type="GO" id="GO:0006047">
    <property type="term" value="P:UDP-N-acetylglucosamine metabolic process"/>
    <property type="evidence" value="ECO:0007669"/>
    <property type="project" value="InterPro"/>
</dbReference>
<evidence type="ECO:0000313" key="3">
    <source>
        <dbReference type="Proteomes" id="UP000324646"/>
    </source>
</evidence>
<dbReference type="AlphaFoldDB" id="A0A5C0S9H5"/>
<dbReference type="Gene3D" id="3.40.50.2000">
    <property type="entry name" value="Glycogen Phosphorylase B"/>
    <property type="match status" value="2"/>
</dbReference>
<organism evidence="2 3">
    <name type="scientific">Crassaminicella thermophila</name>
    <dbReference type="NCBI Taxonomy" id="2599308"/>
    <lineage>
        <taxon>Bacteria</taxon>
        <taxon>Bacillati</taxon>
        <taxon>Bacillota</taxon>
        <taxon>Clostridia</taxon>
        <taxon>Eubacteriales</taxon>
        <taxon>Clostridiaceae</taxon>
        <taxon>Crassaminicella</taxon>
    </lineage>
</organism>